<dbReference type="AlphaFoldDB" id="A0A6P2RS80"/>
<feature type="transmembrane region" description="Helical" evidence="1">
    <location>
        <begin position="7"/>
        <end position="28"/>
    </location>
</feature>
<name>A0A6P2RS80_BURL3</name>
<feature type="transmembrane region" description="Helical" evidence="1">
    <location>
        <begin position="145"/>
        <end position="163"/>
    </location>
</feature>
<keyword evidence="1" id="KW-0472">Membrane</keyword>
<evidence type="ECO:0000313" key="2">
    <source>
        <dbReference type="EMBL" id="VWC40251.1"/>
    </source>
</evidence>
<sequence length="164" mass="18139">MNKIRRVGAAAIHVAGAVSGLTLMWHAVRFCRGEVGAPIVDQVRAMIERGAPDWPIAPSLRGLIVIDWVSQLYYYLLGVVAWISLGALALLISQAVSRIVLVGFKQFLDEEKAAREEDARIAKIEAARARRRELRRKLTEPKSSIGSAILIGTLIGFFFLFLAR</sequence>
<organism evidence="2 3">
    <name type="scientific">Burkholderia lata (strain ATCC 17760 / DSM 23089 / LMG 22485 / NCIMB 9086 / R18194 / 383)</name>
    <dbReference type="NCBI Taxonomy" id="482957"/>
    <lineage>
        <taxon>Bacteria</taxon>
        <taxon>Pseudomonadati</taxon>
        <taxon>Pseudomonadota</taxon>
        <taxon>Betaproteobacteria</taxon>
        <taxon>Burkholderiales</taxon>
        <taxon>Burkholderiaceae</taxon>
        <taxon>Burkholderia</taxon>
        <taxon>Burkholderia cepacia complex</taxon>
    </lineage>
</organism>
<dbReference type="Proteomes" id="UP000494218">
    <property type="component" value="Unassembled WGS sequence"/>
</dbReference>
<gene>
    <name evidence="2" type="ORF">BLA23254_06910</name>
</gene>
<keyword evidence="1" id="KW-1133">Transmembrane helix</keyword>
<accession>A0A6P2RS80</accession>
<dbReference type="RefSeq" id="WP_039341481.1">
    <property type="nucleotide sequence ID" value="NZ_CABVPW010000048.1"/>
</dbReference>
<dbReference type="EMBL" id="CABVPW010000048">
    <property type="protein sequence ID" value="VWC40251.1"/>
    <property type="molecule type" value="Genomic_DNA"/>
</dbReference>
<protein>
    <submittedName>
        <fullName evidence="2">Uncharacterized protein</fullName>
    </submittedName>
</protein>
<proteinExistence type="predicted"/>
<feature type="transmembrane region" description="Helical" evidence="1">
    <location>
        <begin position="72"/>
        <end position="92"/>
    </location>
</feature>
<keyword evidence="1" id="KW-0812">Transmembrane</keyword>
<evidence type="ECO:0000256" key="1">
    <source>
        <dbReference type="SAM" id="Phobius"/>
    </source>
</evidence>
<reference evidence="2 3" key="1">
    <citation type="submission" date="2019-09" db="EMBL/GenBank/DDBJ databases">
        <authorList>
            <person name="Depoorter E."/>
        </authorList>
    </citation>
    <scope>NUCLEOTIDE SEQUENCE [LARGE SCALE GENOMIC DNA]</scope>
    <source>
        <strain evidence="2">LMG 23254</strain>
    </source>
</reference>
<evidence type="ECO:0000313" key="3">
    <source>
        <dbReference type="Proteomes" id="UP000494218"/>
    </source>
</evidence>